<dbReference type="EMBL" id="CP120733">
    <property type="protein sequence ID" value="WFD11264.1"/>
    <property type="molecule type" value="Genomic_DNA"/>
</dbReference>
<sequence length="372" mass="43857">MKKKKTILILVIFVFLGVLTACNNNDAVMSHNSNDVKASKNNKSNVQITSVGNSDEKISSNNTQTIIDIENWNHSIKKFFYKGELLKIELTKQKTYPIFYVNHATVSKDKVINYYLDGTYLSMLKDNGFWNFEIRGIDQKSIRIIGDKEGKCISKIFLDDEQIDIQKYGDEAKLVLNALKARLIKKDNSSDYYYFRSPYNQNKHPKYDEDFYCLNPITYDDKSKAYLILLSRKTDTVATYYHAVLNKNNVYFYYDTQSYDYNEAEEVNHDFIEVENLFIDRFFIHNKNKDDNNLALKDAPNKFLYQVHVWEFDYSNNKYCITLSRSSDTAQNFFLYDADLDKFYRDGSPPEEIKCQNDVYIYIPFYMDDIEE</sequence>
<evidence type="ECO:0008006" key="4">
    <source>
        <dbReference type="Google" id="ProtNLM"/>
    </source>
</evidence>
<evidence type="ECO:0000313" key="3">
    <source>
        <dbReference type="Proteomes" id="UP001222800"/>
    </source>
</evidence>
<keyword evidence="1" id="KW-0732">Signal</keyword>
<dbReference type="PROSITE" id="PS51257">
    <property type="entry name" value="PROKAR_LIPOPROTEIN"/>
    <property type="match status" value="1"/>
</dbReference>
<gene>
    <name evidence="2" type="ORF">P4S50_04080</name>
</gene>
<accession>A0ABY8EHM5</accession>
<organism evidence="2 3">
    <name type="scientific">Tepidibacter hydrothermalis</name>
    <dbReference type="NCBI Taxonomy" id="3036126"/>
    <lineage>
        <taxon>Bacteria</taxon>
        <taxon>Bacillati</taxon>
        <taxon>Bacillota</taxon>
        <taxon>Clostridia</taxon>
        <taxon>Peptostreptococcales</taxon>
        <taxon>Peptostreptococcaceae</taxon>
        <taxon>Tepidibacter</taxon>
    </lineage>
</organism>
<feature type="signal peptide" evidence="1">
    <location>
        <begin position="1"/>
        <end position="20"/>
    </location>
</feature>
<name>A0ABY8EHM5_9FIRM</name>
<protein>
    <recommendedName>
        <fullName evidence="4">Lipoprotein</fullName>
    </recommendedName>
</protein>
<evidence type="ECO:0000313" key="2">
    <source>
        <dbReference type="EMBL" id="WFD11264.1"/>
    </source>
</evidence>
<feature type="chain" id="PRO_5046487546" description="Lipoprotein" evidence="1">
    <location>
        <begin position="21"/>
        <end position="372"/>
    </location>
</feature>
<dbReference type="Proteomes" id="UP001222800">
    <property type="component" value="Chromosome"/>
</dbReference>
<keyword evidence="3" id="KW-1185">Reference proteome</keyword>
<evidence type="ECO:0000256" key="1">
    <source>
        <dbReference type="SAM" id="SignalP"/>
    </source>
</evidence>
<dbReference type="RefSeq" id="WP_277733281.1">
    <property type="nucleotide sequence ID" value="NZ_CP120733.1"/>
</dbReference>
<proteinExistence type="predicted"/>
<reference evidence="2 3" key="1">
    <citation type="submission" date="2023-03" db="EMBL/GenBank/DDBJ databases">
        <title>Complete genome sequence of Tepidibacter sp. SWIR-1, isolated from a deep-sea hydrothermal vent.</title>
        <authorList>
            <person name="Li X."/>
        </authorList>
    </citation>
    <scope>NUCLEOTIDE SEQUENCE [LARGE SCALE GENOMIC DNA]</scope>
    <source>
        <strain evidence="2 3">SWIR-1</strain>
    </source>
</reference>